<accession>A0ABQ3DBH8</accession>
<dbReference type="Proteomes" id="UP000653644">
    <property type="component" value="Unassembled WGS sequence"/>
</dbReference>
<evidence type="ECO:0000313" key="3">
    <source>
        <dbReference type="Proteomes" id="UP000653644"/>
    </source>
</evidence>
<evidence type="ECO:0000313" key="2">
    <source>
        <dbReference type="EMBL" id="GHA75941.1"/>
    </source>
</evidence>
<gene>
    <name evidence="2" type="ORF">GCM10010345_92550</name>
</gene>
<proteinExistence type="predicted"/>
<feature type="region of interest" description="Disordered" evidence="1">
    <location>
        <begin position="66"/>
        <end position="88"/>
    </location>
</feature>
<name>A0ABQ3DBH8_9ACTN</name>
<keyword evidence="3" id="KW-1185">Reference proteome</keyword>
<dbReference type="EMBL" id="BMVN01000108">
    <property type="protein sequence ID" value="GHA75941.1"/>
    <property type="molecule type" value="Genomic_DNA"/>
</dbReference>
<protein>
    <submittedName>
        <fullName evidence="2">Uncharacterized protein</fullName>
    </submittedName>
</protein>
<evidence type="ECO:0000256" key="1">
    <source>
        <dbReference type="SAM" id="MobiDB-lite"/>
    </source>
</evidence>
<reference evidence="3" key="1">
    <citation type="journal article" date="2019" name="Int. J. Syst. Evol. Microbiol.">
        <title>The Global Catalogue of Microorganisms (GCM) 10K type strain sequencing project: providing services to taxonomists for standard genome sequencing and annotation.</title>
        <authorList>
            <consortium name="The Broad Institute Genomics Platform"/>
            <consortium name="The Broad Institute Genome Sequencing Center for Infectious Disease"/>
            <person name="Wu L."/>
            <person name="Ma J."/>
        </authorList>
    </citation>
    <scope>NUCLEOTIDE SEQUENCE [LARGE SCALE GENOMIC DNA]</scope>
    <source>
        <strain evidence="3">JCM 4733</strain>
    </source>
</reference>
<organism evidence="2 3">
    <name type="scientific">Streptomyces canarius</name>
    <dbReference type="NCBI Taxonomy" id="285453"/>
    <lineage>
        <taxon>Bacteria</taxon>
        <taxon>Bacillati</taxon>
        <taxon>Actinomycetota</taxon>
        <taxon>Actinomycetes</taxon>
        <taxon>Kitasatosporales</taxon>
        <taxon>Streptomycetaceae</taxon>
        <taxon>Streptomyces</taxon>
    </lineage>
</organism>
<comment type="caution">
    <text evidence="2">The sequence shown here is derived from an EMBL/GenBank/DDBJ whole genome shotgun (WGS) entry which is preliminary data.</text>
</comment>
<sequence>MHDGRDHDARADDGGFLWEAAHIAVAGVRAAARAPGRRVGRGYLGMGTRLLRKGVWVGASMGAPAQVSAGAGRTPPGSVSRPAPAPVR</sequence>